<dbReference type="InterPro" id="IPR051258">
    <property type="entry name" value="Diverse_Substrate_Transporter"/>
</dbReference>
<comment type="similarity">
    <text evidence="2">Belongs to the EamA transporter family.</text>
</comment>
<dbReference type="InterPro" id="IPR000620">
    <property type="entry name" value="EamA_dom"/>
</dbReference>
<feature type="transmembrane region" description="Helical" evidence="7">
    <location>
        <begin position="145"/>
        <end position="164"/>
    </location>
</feature>
<feature type="transmembrane region" description="Helical" evidence="7">
    <location>
        <begin position="119"/>
        <end position="139"/>
    </location>
</feature>
<dbReference type="Pfam" id="PF00892">
    <property type="entry name" value="EamA"/>
    <property type="match status" value="1"/>
</dbReference>
<dbReference type="SUPFAM" id="SSF103481">
    <property type="entry name" value="Multidrug resistance efflux transporter EmrE"/>
    <property type="match status" value="2"/>
</dbReference>
<sequence length="292" mass="30754">MDTPTPRIRPELLLLVSIASVQLGSSFAKQLFELAPPWIVVWLRILSSGVVLSVVAPPRLSGRTRLEWRRVLVYALSLTLMNVSFVMAISRIPIGVAVTFEFIGPLAVAVAGSRKAREYLWAGLAAVGVALLGFAPGALDVTGVLLALLAGAFWAAYIVAAGPAAEHWSGVTAVTISSWVGAVLLLPVVLATLSSGTTQWAMQPRVWLWGLALGLLGSVIPYALELRALRTMDRGVFGIMMSLEPGAAALLAWLVLGEDLRPVEVAAMVCVVAASMGALRGSRAAPDASLKP</sequence>
<feature type="domain" description="EamA" evidence="8">
    <location>
        <begin position="142"/>
        <end position="276"/>
    </location>
</feature>
<keyword evidence="4 7" id="KW-0812">Transmembrane</keyword>
<protein>
    <submittedName>
        <fullName evidence="9">EamA family transporter</fullName>
    </submittedName>
</protein>
<accession>A0A3M0GCC3</accession>
<dbReference type="EMBL" id="REFW01000003">
    <property type="protein sequence ID" value="RMB58749.1"/>
    <property type="molecule type" value="Genomic_DNA"/>
</dbReference>
<dbReference type="RefSeq" id="WP_121901870.1">
    <property type="nucleotide sequence ID" value="NZ_REFW01000003.1"/>
</dbReference>
<feature type="transmembrane region" description="Helical" evidence="7">
    <location>
        <begin position="94"/>
        <end position="112"/>
    </location>
</feature>
<evidence type="ECO:0000313" key="9">
    <source>
        <dbReference type="EMBL" id="RMB58749.1"/>
    </source>
</evidence>
<evidence type="ECO:0000256" key="4">
    <source>
        <dbReference type="ARBA" id="ARBA00022692"/>
    </source>
</evidence>
<keyword evidence="3" id="KW-1003">Cell membrane</keyword>
<dbReference type="AlphaFoldDB" id="A0A3M0GCC3"/>
<keyword evidence="10" id="KW-1185">Reference proteome</keyword>
<evidence type="ECO:0000256" key="6">
    <source>
        <dbReference type="ARBA" id="ARBA00023136"/>
    </source>
</evidence>
<dbReference type="OrthoDB" id="9815120at2"/>
<evidence type="ECO:0000256" key="2">
    <source>
        <dbReference type="ARBA" id="ARBA00007362"/>
    </source>
</evidence>
<evidence type="ECO:0000259" key="8">
    <source>
        <dbReference type="Pfam" id="PF00892"/>
    </source>
</evidence>
<feature type="transmembrane region" description="Helical" evidence="7">
    <location>
        <begin position="68"/>
        <end position="88"/>
    </location>
</feature>
<keyword evidence="5 7" id="KW-1133">Transmembrane helix</keyword>
<dbReference type="PANTHER" id="PTHR42920">
    <property type="entry name" value="OS03G0707200 PROTEIN-RELATED"/>
    <property type="match status" value="1"/>
</dbReference>
<feature type="transmembrane region" description="Helical" evidence="7">
    <location>
        <begin position="236"/>
        <end position="256"/>
    </location>
</feature>
<proteinExistence type="inferred from homology"/>
<keyword evidence="6 7" id="KW-0472">Membrane</keyword>
<dbReference type="InterPro" id="IPR037185">
    <property type="entry name" value="EmrE-like"/>
</dbReference>
<reference evidence="9 10" key="1">
    <citation type="submission" date="2018-10" db="EMBL/GenBank/DDBJ databases">
        <title>Tessaracoccus antarcticuss sp. nov., isolated from sediment.</title>
        <authorList>
            <person name="Zhou L.Y."/>
            <person name="Du Z.J."/>
        </authorList>
    </citation>
    <scope>NUCLEOTIDE SEQUENCE [LARGE SCALE GENOMIC DNA]</scope>
    <source>
        <strain evidence="9 10">JDX10</strain>
    </source>
</reference>
<gene>
    <name evidence="9" type="ORF">EAX62_11495</name>
</gene>
<evidence type="ECO:0000256" key="3">
    <source>
        <dbReference type="ARBA" id="ARBA00022475"/>
    </source>
</evidence>
<feature type="transmembrane region" description="Helical" evidence="7">
    <location>
        <begin position="206"/>
        <end position="224"/>
    </location>
</feature>
<comment type="subcellular location">
    <subcellularLocation>
        <location evidence="1">Cell membrane</location>
        <topology evidence="1">Multi-pass membrane protein</topology>
    </subcellularLocation>
</comment>
<dbReference type="Proteomes" id="UP000275256">
    <property type="component" value="Unassembled WGS sequence"/>
</dbReference>
<evidence type="ECO:0000256" key="7">
    <source>
        <dbReference type="SAM" id="Phobius"/>
    </source>
</evidence>
<dbReference type="PANTHER" id="PTHR42920:SF5">
    <property type="entry name" value="EAMA DOMAIN-CONTAINING PROTEIN"/>
    <property type="match status" value="1"/>
</dbReference>
<evidence type="ECO:0000256" key="1">
    <source>
        <dbReference type="ARBA" id="ARBA00004651"/>
    </source>
</evidence>
<name>A0A3M0GCC3_9ACTN</name>
<organism evidence="9 10">
    <name type="scientific">Tessaracoccus antarcticus</name>
    <dbReference type="NCBI Taxonomy" id="2479848"/>
    <lineage>
        <taxon>Bacteria</taxon>
        <taxon>Bacillati</taxon>
        <taxon>Actinomycetota</taxon>
        <taxon>Actinomycetes</taxon>
        <taxon>Propionibacteriales</taxon>
        <taxon>Propionibacteriaceae</taxon>
        <taxon>Tessaracoccus</taxon>
    </lineage>
</organism>
<evidence type="ECO:0000256" key="5">
    <source>
        <dbReference type="ARBA" id="ARBA00022989"/>
    </source>
</evidence>
<feature type="transmembrane region" description="Helical" evidence="7">
    <location>
        <begin position="38"/>
        <end position="56"/>
    </location>
</feature>
<feature type="transmembrane region" description="Helical" evidence="7">
    <location>
        <begin position="171"/>
        <end position="194"/>
    </location>
</feature>
<dbReference type="GO" id="GO:0005886">
    <property type="term" value="C:plasma membrane"/>
    <property type="evidence" value="ECO:0007669"/>
    <property type="project" value="UniProtKB-SubCell"/>
</dbReference>
<comment type="caution">
    <text evidence="9">The sequence shown here is derived from an EMBL/GenBank/DDBJ whole genome shotgun (WGS) entry which is preliminary data.</text>
</comment>
<evidence type="ECO:0000313" key="10">
    <source>
        <dbReference type="Proteomes" id="UP000275256"/>
    </source>
</evidence>